<keyword evidence="1" id="KW-0175">Coiled coil</keyword>
<proteinExistence type="predicted"/>
<keyword evidence="4" id="KW-1185">Reference proteome</keyword>
<evidence type="ECO:0000256" key="2">
    <source>
        <dbReference type="SAM" id="MobiDB-lite"/>
    </source>
</evidence>
<evidence type="ECO:0000313" key="3">
    <source>
        <dbReference type="EMBL" id="CAH3110148.1"/>
    </source>
</evidence>
<organism evidence="3 4">
    <name type="scientific">Pocillopora meandrina</name>
    <dbReference type="NCBI Taxonomy" id="46732"/>
    <lineage>
        <taxon>Eukaryota</taxon>
        <taxon>Metazoa</taxon>
        <taxon>Cnidaria</taxon>
        <taxon>Anthozoa</taxon>
        <taxon>Hexacorallia</taxon>
        <taxon>Scleractinia</taxon>
        <taxon>Astrocoeniina</taxon>
        <taxon>Pocilloporidae</taxon>
        <taxon>Pocillopora</taxon>
    </lineage>
</organism>
<dbReference type="Gene3D" id="1.10.287.1490">
    <property type="match status" value="1"/>
</dbReference>
<dbReference type="SUPFAM" id="SSF90257">
    <property type="entry name" value="Myosin rod fragments"/>
    <property type="match status" value="1"/>
</dbReference>
<sequence length="145" mass="17062">MASNFSGDKRDDSRKRRKCNEPNSHQGRCDSSRTFHAFWKRSSSHVALKRKGELQEQNKRLSQDIEAKKARLDEYEGQIQTSVAQKDAVEEELKSLQKSVEEKEDQVKQQEEKVTQLNEQYHKFKSLLEQKGFSVARRKKCQYNL</sequence>
<dbReference type="EMBL" id="CALNXJ010000012">
    <property type="protein sequence ID" value="CAH3110148.1"/>
    <property type="molecule type" value="Genomic_DNA"/>
</dbReference>
<dbReference type="AlphaFoldDB" id="A0AAU9WAD3"/>
<feature type="coiled-coil region" evidence="1">
    <location>
        <begin position="51"/>
        <end position="127"/>
    </location>
</feature>
<gene>
    <name evidence="3" type="ORF">PMEA_00004221</name>
</gene>
<accession>A0AAU9WAD3</accession>
<dbReference type="Proteomes" id="UP001159428">
    <property type="component" value="Unassembled WGS sequence"/>
</dbReference>
<feature type="region of interest" description="Disordered" evidence="2">
    <location>
        <begin position="1"/>
        <end position="30"/>
    </location>
</feature>
<protein>
    <submittedName>
        <fullName evidence="3">Uncharacterized protein</fullName>
    </submittedName>
</protein>
<comment type="caution">
    <text evidence="3">The sequence shown here is derived from an EMBL/GenBank/DDBJ whole genome shotgun (WGS) entry which is preliminary data.</text>
</comment>
<name>A0AAU9WAD3_9CNID</name>
<reference evidence="3 4" key="1">
    <citation type="submission" date="2022-05" db="EMBL/GenBank/DDBJ databases">
        <authorList>
            <consortium name="Genoscope - CEA"/>
            <person name="William W."/>
        </authorList>
    </citation>
    <scope>NUCLEOTIDE SEQUENCE [LARGE SCALE GENOMIC DNA]</scope>
</reference>
<evidence type="ECO:0000256" key="1">
    <source>
        <dbReference type="SAM" id="Coils"/>
    </source>
</evidence>
<evidence type="ECO:0000313" key="4">
    <source>
        <dbReference type="Proteomes" id="UP001159428"/>
    </source>
</evidence>